<accession>A0ABV5H3P0</accession>
<sequence length="103" mass="12348">MKAKIFSNDFLIGTTELNIGDKSMDCVYGNFKPTEFLAFCQDQRNDDVLFEIRQYNHEEKFAISHLTWTSRKEKKGYPKTKMFKDFDKFKFIRMNPDRIDWGT</sequence>
<reference evidence="1 2" key="1">
    <citation type="submission" date="2024-09" db="EMBL/GenBank/DDBJ databases">
        <authorList>
            <person name="Sun Q."/>
            <person name="Mori K."/>
        </authorList>
    </citation>
    <scope>NUCLEOTIDE SEQUENCE [LARGE SCALE GENOMIC DNA]</scope>
    <source>
        <strain evidence="1 2">CECT 8300</strain>
    </source>
</reference>
<gene>
    <name evidence="1" type="ORF">ACFFU1_16610</name>
</gene>
<protein>
    <submittedName>
        <fullName evidence="1">Uncharacterized protein</fullName>
    </submittedName>
</protein>
<organism evidence="1 2">
    <name type="scientific">Algibacter miyuki</name>
    <dbReference type="NCBI Taxonomy" id="1306933"/>
    <lineage>
        <taxon>Bacteria</taxon>
        <taxon>Pseudomonadati</taxon>
        <taxon>Bacteroidota</taxon>
        <taxon>Flavobacteriia</taxon>
        <taxon>Flavobacteriales</taxon>
        <taxon>Flavobacteriaceae</taxon>
        <taxon>Algibacter</taxon>
    </lineage>
</organism>
<evidence type="ECO:0000313" key="2">
    <source>
        <dbReference type="Proteomes" id="UP001589590"/>
    </source>
</evidence>
<comment type="caution">
    <text evidence="1">The sequence shown here is derived from an EMBL/GenBank/DDBJ whole genome shotgun (WGS) entry which is preliminary data.</text>
</comment>
<proteinExistence type="predicted"/>
<name>A0ABV5H3P0_9FLAO</name>
<dbReference type="Proteomes" id="UP001589590">
    <property type="component" value="Unassembled WGS sequence"/>
</dbReference>
<dbReference type="EMBL" id="JBHMFA010000017">
    <property type="protein sequence ID" value="MFB9106532.1"/>
    <property type="molecule type" value="Genomic_DNA"/>
</dbReference>
<evidence type="ECO:0000313" key="1">
    <source>
        <dbReference type="EMBL" id="MFB9106532.1"/>
    </source>
</evidence>
<dbReference type="RefSeq" id="WP_290270575.1">
    <property type="nucleotide sequence ID" value="NZ_JAUFQP010000010.1"/>
</dbReference>
<keyword evidence="2" id="KW-1185">Reference proteome</keyword>